<reference evidence="1 2" key="1">
    <citation type="submission" date="2019-10" db="EMBL/GenBank/DDBJ databases">
        <authorList>
            <person name="Palmer J.M."/>
        </authorList>
    </citation>
    <scope>NUCLEOTIDE SEQUENCE [LARGE SCALE GENOMIC DNA]</scope>
    <source>
        <strain evidence="1 2">TWF730</strain>
    </source>
</reference>
<evidence type="ECO:0000313" key="1">
    <source>
        <dbReference type="EMBL" id="KAK6338524.1"/>
    </source>
</evidence>
<proteinExistence type="predicted"/>
<name>A0AAV9UCK4_9PEZI</name>
<evidence type="ECO:0000313" key="2">
    <source>
        <dbReference type="Proteomes" id="UP001373714"/>
    </source>
</evidence>
<dbReference type="EMBL" id="JAVHNS010000012">
    <property type="protein sequence ID" value="KAK6338524.1"/>
    <property type="molecule type" value="Genomic_DNA"/>
</dbReference>
<accession>A0AAV9UCK4</accession>
<keyword evidence="2" id="KW-1185">Reference proteome</keyword>
<organism evidence="1 2">
    <name type="scientific">Orbilia blumenaviensis</name>
    <dbReference type="NCBI Taxonomy" id="1796055"/>
    <lineage>
        <taxon>Eukaryota</taxon>
        <taxon>Fungi</taxon>
        <taxon>Dikarya</taxon>
        <taxon>Ascomycota</taxon>
        <taxon>Pezizomycotina</taxon>
        <taxon>Orbiliomycetes</taxon>
        <taxon>Orbiliales</taxon>
        <taxon>Orbiliaceae</taxon>
        <taxon>Orbilia</taxon>
    </lineage>
</organism>
<sequence length="55" mass="6386">MRIRGAINMEGPPDDTYFIALEGPMFIKDEFSRVKAIEKPQLQWQIGRVRLDHGN</sequence>
<dbReference type="AlphaFoldDB" id="A0AAV9UCK4"/>
<comment type="caution">
    <text evidence="1">The sequence shown here is derived from an EMBL/GenBank/DDBJ whole genome shotgun (WGS) entry which is preliminary data.</text>
</comment>
<protein>
    <submittedName>
        <fullName evidence="1">Uncharacterized protein</fullName>
    </submittedName>
</protein>
<dbReference type="Proteomes" id="UP001373714">
    <property type="component" value="Unassembled WGS sequence"/>
</dbReference>
<gene>
    <name evidence="1" type="ORF">TWF730_002587</name>
</gene>